<dbReference type="InterPro" id="IPR029498">
    <property type="entry name" value="HeLo_dom"/>
</dbReference>
<name>A0A428PMY7_9HYPO</name>
<dbReference type="OrthoDB" id="20872at2759"/>
<feature type="domain" description="Prion-inhibition and propagation HeLo" evidence="1">
    <location>
        <begin position="14"/>
        <end position="83"/>
    </location>
</feature>
<protein>
    <recommendedName>
        <fullName evidence="1">Prion-inhibition and propagation HeLo domain-containing protein</fullName>
    </recommendedName>
</protein>
<accession>A0A428PMY7</accession>
<dbReference type="STRING" id="1325734.A0A428PMY7"/>
<dbReference type="Proteomes" id="UP000288168">
    <property type="component" value="Unassembled WGS sequence"/>
</dbReference>
<gene>
    <name evidence="2" type="ORF">CEP54_009913</name>
</gene>
<proteinExistence type="predicted"/>
<dbReference type="EMBL" id="NKCI01000112">
    <property type="protein sequence ID" value="RSL54316.1"/>
    <property type="molecule type" value="Genomic_DNA"/>
</dbReference>
<evidence type="ECO:0000313" key="2">
    <source>
        <dbReference type="EMBL" id="RSL54316.1"/>
    </source>
</evidence>
<evidence type="ECO:0000259" key="1">
    <source>
        <dbReference type="Pfam" id="PF14479"/>
    </source>
</evidence>
<comment type="caution">
    <text evidence="2">The sequence shown here is derived from an EMBL/GenBank/DDBJ whole genome shotgun (WGS) entry which is preliminary data.</text>
</comment>
<dbReference type="AlphaFoldDB" id="A0A428PMY7"/>
<dbReference type="Gene3D" id="1.20.120.1020">
    <property type="entry name" value="Prion-inhibition and propagation, HeLo domain"/>
    <property type="match status" value="1"/>
</dbReference>
<reference evidence="2 3" key="1">
    <citation type="submission" date="2017-06" db="EMBL/GenBank/DDBJ databases">
        <title>Comparative genomic analysis of Ambrosia Fusariam Clade fungi.</title>
        <authorList>
            <person name="Stajich J.E."/>
            <person name="Carrillo J."/>
            <person name="Kijimoto T."/>
            <person name="Eskalen A."/>
            <person name="O'Donnell K."/>
            <person name="Kasson M."/>
        </authorList>
    </citation>
    <scope>NUCLEOTIDE SEQUENCE [LARGE SCALE GENOMIC DNA]</scope>
    <source>
        <strain evidence="2 3">NRRL62584</strain>
    </source>
</reference>
<dbReference type="Pfam" id="PF14479">
    <property type="entry name" value="HeLo"/>
    <property type="match status" value="1"/>
</dbReference>
<evidence type="ECO:0000313" key="3">
    <source>
        <dbReference type="Proteomes" id="UP000288168"/>
    </source>
</evidence>
<dbReference type="InterPro" id="IPR038305">
    <property type="entry name" value="HeLo_sf"/>
</dbReference>
<sequence>MELEKATKTVKRTVFSLRSLTRHRQKETSIARKAQWALYAREDFDRLVRDISELVEKLVVLFPALQPAQEVLCQKEAEQIEPEVIPTLVKVLGGKTNFLIML</sequence>
<organism evidence="2 3">
    <name type="scientific">Fusarium duplospermum</name>
    <dbReference type="NCBI Taxonomy" id="1325734"/>
    <lineage>
        <taxon>Eukaryota</taxon>
        <taxon>Fungi</taxon>
        <taxon>Dikarya</taxon>
        <taxon>Ascomycota</taxon>
        <taxon>Pezizomycotina</taxon>
        <taxon>Sordariomycetes</taxon>
        <taxon>Hypocreomycetidae</taxon>
        <taxon>Hypocreales</taxon>
        <taxon>Nectriaceae</taxon>
        <taxon>Fusarium</taxon>
        <taxon>Fusarium solani species complex</taxon>
    </lineage>
</organism>
<keyword evidence="3" id="KW-1185">Reference proteome</keyword>